<sequence>MAIESFSAPSFSFRSICSNTRTESTQYTRSNRFPHVSRRTQLTRSTRYLKFQSILTRGPTIISRLNASSDGELTYELHCSYPRRKGRTPVYVMLPVDSVGPSA</sequence>
<comment type="caution">
    <text evidence="1">The sequence shown here is derived from an EMBL/GenBank/DDBJ whole genome shotgun (WGS) entry which is preliminary data.</text>
</comment>
<name>A0ABD1RBL2_9LAMI</name>
<proteinExistence type="predicted"/>
<dbReference type="EMBL" id="JBFOLK010000009">
    <property type="protein sequence ID" value="KAL2485809.1"/>
    <property type="molecule type" value="Genomic_DNA"/>
</dbReference>
<keyword evidence="2" id="KW-1185">Reference proteome</keyword>
<dbReference type="AlphaFoldDB" id="A0ABD1RBL2"/>
<evidence type="ECO:0000313" key="2">
    <source>
        <dbReference type="Proteomes" id="UP001604336"/>
    </source>
</evidence>
<organism evidence="1 2">
    <name type="scientific">Abeliophyllum distichum</name>
    <dbReference type="NCBI Taxonomy" id="126358"/>
    <lineage>
        <taxon>Eukaryota</taxon>
        <taxon>Viridiplantae</taxon>
        <taxon>Streptophyta</taxon>
        <taxon>Embryophyta</taxon>
        <taxon>Tracheophyta</taxon>
        <taxon>Spermatophyta</taxon>
        <taxon>Magnoliopsida</taxon>
        <taxon>eudicotyledons</taxon>
        <taxon>Gunneridae</taxon>
        <taxon>Pentapetalae</taxon>
        <taxon>asterids</taxon>
        <taxon>lamiids</taxon>
        <taxon>Lamiales</taxon>
        <taxon>Oleaceae</taxon>
        <taxon>Forsythieae</taxon>
        <taxon>Abeliophyllum</taxon>
    </lineage>
</organism>
<dbReference type="Proteomes" id="UP001604336">
    <property type="component" value="Unassembled WGS sequence"/>
</dbReference>
<reference evidence="2" key="1">
    <citation type="submission" date="2024-07" db="EMBL/GenBank/DDBJ databases">
        <title>Two chromosome-level genome assemblies of Korean endemic species Abeliophyllum distichum and Forsythia ovata (Oleaceae).</title>
        <authorList>
            <person name="Jang H."/>
        </authorList>
    </citation>
    <scope>NUCLEOTIDE SEQUENCE [LARGE SCALE GENOMIC DNA]</scope>
</reference>
<evidence type="ECO:0000313" key="1">
    <source>
        <dbReference type="EMBL" id="KAL2485809.1"/>
    </source>
</evidence>
<protein>
    <submittedName>
        <fullName evidence="1">Beta-amylase</fullName>
    </submittedName>
</protein>
<accession>A0ABD1RBL2</accession>
<gene>
    <name evidence="1" type="ORF">Adt_30565</name>
</gene>